<dbReference type="PRINTS" id="PR00153">
    <property type="entry name" value="CSAPPISMRASE"/>
</dbReference>
<keyword evidence="4 5" id="KW-0413">Isomerase</keyword>
<dbReference type="PIRSF" id="PIRSF001467">
    <property type="entry name" value="Peptidylpro_ismrse"/>
    <property type="match status" value="1"/>
</dbReference>
<evidence type="ECO:0000256" key="3">
    <source>
        <dbReference type="ARBA" id="ARBA00023110"/>
    </source>
</evidence>
<dbReference type="Pfam" id="PF00160">
    <property type="entry name" value="Pro_isomerase"/>
    <property type="match status" value="1"/>
</dbReference>
<dbReference type="InterPro" id="IPR029000">
    <property type="entry name" value="Cyclophilin-like_dom_sf"/>
</dbReference>
<dbReference type="KEGG" id="aup:AsAng_0035690"/>
<feature type="domain" description="PPIase cyclophilin-type" evidence="6">
    <location>
        <begin position="31"/>
        <end position="219"/>
    </location>
</feature>
<dbReference type="EC" id="5.2.1.8" evidence="5"/>
<dbReference type="CDD" id="cd00317">
    <property type="entry name" value="cyclophilin"/>
    <property type="match status" value="1"/>
</dbReference>
<accession>A0A915YGZ6</accession>
<evidence type="ECO:0000256" key="2">
    <source>
        <dbReference type="ARBA" id="ARBA00007365"/>
    </source>
</evidence>
<dbReference type="PROSITE" id="PS00170">
    <property type="entry name" value="CSA_PPIASE_1"/>
    <property type="match status" value="1"/>
</dbReference>
<keyword evidence="8" id="KW-1185">Reference proteome</keyword>
<dbReference type="GO" id="GO:0003755">
    <property type="term" value="F:peptidyl-prolyl cis-trans isomerase activity"/>
    <property type="evidence" value="ECO:0007669"/>
    <property type="project" value="UniProtKB-UniRule"/>
</dbReference>
<protein>
    <recommendedName>
        <fullName evidence="5">Peptidyl-prolyl cis-trans isomerase</fullName>
        <shortName evidence="5">PPIase</shortName>
        <ecNumber evidence="5">5.2.1.8</ecNumber>
    </recommendedName>
</protein>
<sequence>MNKQTLFLFLAFACLWTACSKSIYNPKSPEYAPIVEMTTTYGVVEMQLYASTPKHRDNFVKLVKQGFYDSLLFHRVINNFMIQGGDPESKGAAPNVMLGNGGPGYTIPAEFVDSLIHLKGALAAARMGDAVNPNKESSGSQFYIVQGQKVKPAILKQMQARNNIKYTEEQQKAYAEIGGTPHLDGSYTVFGRVIKGLDVIDKIAVVQVRNSRPIKDVILKMKLKKG</sequence>
<proteinExistence type="inferred from homology"/>
<dbReference type="InterPro" id="IPR002130">
    <property type="entry name" value="Cyclophilin-type_PPIase_dom"/>
</dbReference>
<dbReference type="InterPro" id="IPR044666">
    <property type="entry name" value="Cyclophilin_A-like"/>
</dbReference>
<dbReference type="RefSeq" id="WP_264788190.1">
    <property type="nucleotide sequence ID" value="NZ_AP026867.1"/>
</dbReference>
<feature type="chain" id="PRO_5038156033" description="Peptidyl-prolyl cis-trans isomerase" evidence="5">
    <location>
        <begin position="21"/>
        <end position="226"/>
    </location>
</feature>
<comment type="similarity">
    <text evidence="2 5">Belongs to the cyclophilin-type PPIase family.</text>
</comment>
<evidence type="ECO:0000313" key="7">
    <source>
        <dbReference type="EMBL" id="BDS12844.1"/>
    </source>
</evidence>
<dbReference type="SUPFAM" id="SSF50891">
    <property type="entry name" value="Cyclophilin-like"/>
    <property type="match status" value="1"/>
</dbReference>
<evidence type="ECO:0000256" key="1">
    <source>
        <dbReference type="ARBA" id="ARBA00002388"/>
    </source>
</evidence>
<comment type="catalytic activity">
    <reaction evidence="5">
        <text>[protein]-peptidylproline (omega=180) = [protein]-peptidylproline (omega=0)</text>
        <dbReference type="Rhea" id="RHEA:16237"/>
        <dbReference type="Rhea" id="RHEA-COMP:10747"/>
        <dbReference type="Rhea" id="RHEA-COMP:10748"/>
        <dbReference type="ChEBI" id="CHEBI:83833"/>
        <dbReference type="ChEBI" id="CHEBI:83834"/>
        <dbReference type="EC" id="5.2.1.8"/>
    </reaction>
</comment>
<gene>
    <name evidence="7" type="ORF">AsAng_0035690</name>
</gene>
<dbReference type="AlphaFoldDB" id="A0A915YGZ6"/>
<keyword evidence="5" id="KW-0732">Signal</keyword>
<comment type="function">
    <text evidence="1 5">PPIases accelerate the folding of proteins. It catalyzes the cis-trans isomerization of proline imidic peptide bonds in oligopeptides.</text>
</comment>
<feature type="signal peptide" evidence="5">
    <location>
        <begin position="1"/>
        <end position="20"/>
    </location>
</feature>
<dbReference type="PANTHER" id="PTHR45625">
    <property type="entry name" value="PEPTIDYL-PROLYL CIS-TRANS ISOMERASE-RELATED"/>
    <property type="match status" value="1"/>
</dbReference>
<dbReference type="InterPro" id="IPR024936">
    <property type="entry name" value="Cyclophilin-type_PPIase"/>
</dbReference>
<dbReference type="EMBL" id="AP026867">
    <property type="protein sequence ID" value="BDS12844.1"/>
    <property type="molecule type" value="Genomic_DNA"/>
</dbReference>
<evidence type="ECO:0000256" key="5">
    <source>
        <dbReference type="RuleBase" id="RU363019"/>
    </source>
</evidence>
<dbReference type="Gene3D" id="2.40.100.10">
    <property type="entry name" value="Cyclophilin-like"/>
    <property type="match status" value="1"/>
</dbReference>
<dbReference type="Proteomes" id="UP001060919">
    <property type="component" value="Chromosome"/>
</dbReference>
<dbReference type="InterPro" id="IPR020892">
    <property type="entry name" value="Cyclophilin-type_PPIase_CS"/>
</dbReference>
<dbReference type="GO" id="GO:0006457">
    <property type="term" value="P:protein folding"/>
    <property type="evidence" value="ECO:0007669"/>
    <property type="project" value="InterPro"/>
</dbReference>
<dbReference type="PROSITE" id="PS50072">
    <property type="entry name" value="CSA_PPIASE_2"/>
    <property type="match status" value="1"/>
</dbReference>
<evidence type="ECO:0000313" key="8">
    <source>
        <dbReference type="Proteomes" id="UP001060919"/>
    </source>
</evidence>
<organism evidence="7 8">
    <name type="scientific">Aureispira anguillae</name>
    <dbReference type="NCBI Taxonomy" id="2864201"/>
    <lineage>
        <taxon>Bacteria</taxon>
        <taxon>Pseudomonadati</taxon>
        <taxon>Bacteroidota</taxon>
        <taxon>Saprospiria</taxon>
        <taxon>Saprospirales</taxon>
        <taxon>Saprospiraceae</taxon>
        <taxon>Aureispira</taxon>
    </lineage>
</organism>
<name>A0A915YGZ6_9BACT</name>
<reference evidence="7" key="1">
    <citation type="submission" date="2022-09" db="EMBL/GenBank/DDBJ databases">
        <title>Aureispira anguillicida sp. nov., isolated from Leptocephalus of Japanese eel Anguilla japonica.</title>
        <authorList>
            <person name="Yuasa K."/>
            <person name="Mekata T."/>
            <person name="Ikunari K."/>
        </authorList>
    </citation>
    <scope>NUCLEOTIDE SEQUENCE</scope>
    <source>
        <strain evidence="7">EL160426</strain>
    </source>
</reference>
<evidence type="ECO:0000256" key="4">
    <source>
        <dbReference type="ARBA" id="ARBA00023235"/>
    </source>
</evidence>
<keyword evidence="3 5" id="KW-0697">Rotamase</keyword>
<dbReference type="PANTHER" id="PTHR45625:SF4">
    <property type="entry name" value="PEPTIDYLPROLYL ISOMERASE DOMAIN AND WD REPEAT-CONTAINING PROTEIN 1"/>
    <property type="match status" value="1"/>
</dbReference>
<evidence type="ECO:0000259" key="6">
    <source>
        <dbReference type="PROSITE" id="PS50072"/>
    </source>
</evidence>
<dbReference type="PROSITE" id="PS51257">
    <property type="entry name" value="PROKAR_LIPOPROTEIN"/>
    <property type="match status" value="1"/>
</dbReference>